<feature type="region of interest" description="Disordered" evidence="1">
    <location>
        <begin position="82"/>
        <end position="156"/>
    </location>
</feature>
<organism evidence="2 3">
    <name type="scientific">Colletotrichum zoysiae</name>
    <dbReference type="NCBI Taxonomy" id="1216348"/>
    <lineage>
        <taxon>Eukaryota</taxon>
        <taxon>Fungi</taxon>
        <taxon>Dikarya</taxon>
        <taxon>Ascomycota</taxon>
        <taxon>Pezizomycotina</taxon>
        <taxon>Sordariomycetes</taxon>
        <taxon>Hypocreomycetidae</taxon>
        <taxon>Glomerellales</taxon>
        <taxon>Glomerellaceae</taxon>
        <taxon>Colletotrichum</taxon>
        <taxon>Colletotrichum graminicola species complex</taxon>
    </lineage>
</organism>
<protein>
    <submittedName>
        <fullName evidence="2">Uncharacterized protein</fullName>
    </submittedName>
</protein>
<evidence type="ECO:0000313" key="3">
    <source>
        <dbReference type="Proteomes" id="UP001232148"/>
    </source>
</evidence>
<keyword evidence="3" id="KW-1185">Reference proteome</keyword>
<reference evidence="2" key="1">
    <citation type="submission" date="2021-06" db="EMBL/GenBank/DDBJ databases">
        <title>Comparative genomics, transcriptomics and evolutionary studies reveal genomic signatures of adaptation to plant cell wall in hemibiotrophic fungi.</title>
        <authorList>
            <consortium name="DOE Joint Genome Institute"/>
            <person name="Baroncelli R."/>
            <person name="Diaz J.F."/>
            <person name="Benocci T."/>
            <person name="Peng M."/>
            <person name="Battaglia E."/>
            <person name="Haridas S."/>
            <person name="Andreopoulos W."/>
            <person name="Labutti K."/>
            <person name="Pangilinan J."/>
            <person name="Floch G.L."/>
            <person name="Makela M.R."/>
            <person name="Henrissat B."/>
            <person name="Grigoriev I.V."/>
            <person name="Crouch J.A."/>
            <person name="De Vries R.P."/>
            <person name="Sukno S.A."/>
            <person name="Thon M.R."/>
        </authorList>
    </citation>
    <scope>NUCLEOTIDE SEQUENCE</scope>
    <source>
        <strain evidence="2">MAFF235873</strain>
    </source>
</reference>
<dbReference type="Proteomes" id="UP001232148">
    <property type="component" value="Unassembled WGS sequence"/>
</dbReference>
<name>A0AAD9M1Y5_9PEZI</name>
<comment type="caution">
    <text evidence="2">The sequence shown here is derived from an EMBL/GenBank/DDBJ whole genome shotgun (WGS) entry which is preliminary data.</text>
</comment>
<sequence>MQCRVCDGTARVYSRARFFDIHQSHQLGVTQPFQGNTAIPKGIPHLSTPTGPLNAFCARPCPASPIHLPTDLAIDRPAIVAGSSEHARRRRCGRQGGRVSRESDPNAPYSFIGFTGDDGVRGPPRRSLPRAVQSRSTGPRSASHRRLGCPPGRQAGLCPEVVGRVRNRTRRNGGGGIRHVHATRATGASRGAPWRGWRRG</sequence>
<gene>
    <name evidence="2" type="ORF">LX32DRAFT_28773</name>
</gene>
<proteinExistence type="predicted"/>
<dbReference type="EMBL" id="MU842917">
    <property type="protein sequence ID" value="KAK2026340.1"/>
    <property type="molecule type" value="Genomic_DNA"/>
</dbReference>
<dbReference type="AlphaFoldDB" id="A0AAD9M1Y5"/>
<evidence type="ECO:0000256" key="1">
    <source>
        <dbReference type="SAM" id="MobiDB-lite"/>
    </source>
</evidence>
<evidence type="ECO:0000313" key="2">
    <source>
        <dbReference type="EMBL" id="KAK2026340.1"/>
    </source>
</evidence>
<accession>A0AAD9M1Y5</accession>